<accession>A0A1D9G953</accession>
<dbReference type="Proteomes" id="UP000176944">
    <property type="component" value="Chromosome"/>
</dbReference>
<gene>
    <name evidence="3" type="ORF">BJP36_33625</name>
</gene>
<organism evidence="3 4">
    <name type="scientific">Moorena producens (strain JHB)</name>
    <dbReference type="NCBI Taxonomy" id="1454205"/>
    <lineage>
        <taxon>Bacteria</taxon>
        <taxon>Bacillati</taxon>
        <taxon>Cyanobacteriota</taxon>
        <taxon>Cyanophyceae</taxon>
        <taxon>Coleofasciculales</taxon>
        <taxon>Coleofasciculaceae</taxon>
        <taxon>Moorena</taxon>
    </lineage>
</organism>
<dbReference type="EMBL" id="CP017708">
    <property type="protein sequence ID" value="AOY84133.1"/>
    <property type="molecule type" value="Genomic_DNA"/>
</dbReference>
<keyword evidence="1" id="KW-0175">Coiled coil</keyword>
<evidence type="ECO:0000256" key="2">
    <source>
        <dbReference type="SAM" id="Phobius"/>
    </source>
</evidence>
<reference evidence="4" key="1">
    <citation type="submission" date="2016-10" db="EMBL/GenBank/DDBJ databases">
        <title>Comparative genomics uncovers the prolific and rare metabolic potential of the cyanobacterial genus Moorea.</title>
        <authorList>
            <person name="Leao T."/>
            <person name="Castelao G."/>
            <person name="Korobeynikov A."/>
            <person name="Monroe E.A."/>
            <person name="Podell S."/>
            <person name="Glukhov E."/>
            <person name="Allen E."/>
            <person name="Gerwick W.H."/>
            <person name="Gerwick L."/>
        </authorList>
    </citation>
    <scope>NUCLEOTIDE SEQUENCE [LARGE SCALE GENOMIC DNA]</scope>
    <source>
        <strain evidence="4">JHB</strain>
    </source>
</reference>
<keyword evidence="2" id="KW-1133">Transmembrane helix</keyword>
<feature type="coiled-coil region" evidence="1">
    <location>
        <begin position="140"/>
        <end position="177"/>
    </location>
</feature>
<name>A0A1D9G953_MOOP1</name>
<dbReference type="AlphaFoldDB" id="A0A1D9G953"/>
<evidence type="ECO:0000256" key="1">
    <source>
        <dbReference type="SAM" id="Coils"/>
    </source>
</evidence>
<feature type="transmembrane region" description="Helical" evidence="2">
    <location>
        <begin position="100"/>
        <end position="120"/>
    </location>
</feature>
<keyword evidence="2" id="KW-0472">Membrane</keyword>
<evidence type="ECO:0000313" key="3">
    <source>
        <dbReference type="EMBL" id="AOY84133.1"/>
    </source>
</evidence>
<keyword evidence="2" id="KW-0812">Transmembrane</keyword>
<evidence type="ECO:0000313" key="4">
    <source>
        <dbReference type="Proteomes" id="UP000176944"/>
    </source>
</evidence>
<proteinExistence type="predicted"/>
<protein>
    <submittedName>
        <fullName evidence="3">Uncharacterized protein</fullName>
    </submittedName>
</protein>
<sequence length="343" mass="39015">MSKNTLTQEQCQELIQLLSKRKDKLDGRITKNNSLTQEQLEELVKRLSKRKNELHGRIPIKVVMDSLRDLELSDILLESDIYEVCEPMDRESKIQTLKNYFNFALILIILTAPLFAFGGYKLREFIVANFPELVGITSNNSDFNIQVNNLQNELKKLEIENDKLEKINQELNAKIENGQPLVVPSPVISPTPTVGTTILTQNPAKSVKLEGIIYKFKNCQKSLNVNSSTQSISCAILITSTKENVQLRLYSNRTSSQRSRLLDQGKEYVATKVEFGTYSSNRIGYVKNSLIKDVPIEAIIDFDGVPLELNQIDILQFTSYLESSYYTGYLNTELRNLPVIPEN</sequence>